<reference evidence="2 3" key="1">
    <citation type="journal article" date="2005" name="Science">
        <title>Genome of the host-cell transforming parasite Theileria annulata compared with T. parva.</title>
        <authorList>
            <person name="Pain A."/>
            <person name="Renauld H."/>
            <person name="Berriman M."/>
            <person name="Murphy L."/>
            <person name="Yeats C.A."/>
            <person name="Weir W."/>
            <person name="Kerhornou A."/>
            <person name="Aslett M."/>
            <person name="Bishop R."/>
            <person name="Bouchier C."/>
            <person name="Cochet M."/>
            <person name="Coulson R.M.R."/>
            <person name="Cronin A."/>
            <person name="de Villiers E.P."/>
            <person name="Fraser A."/>
            <person name="Fosker N."/>
            <person name="Gardner M."/>
            <person name="Goble A."/>
            <person name="Griffiths-Jones S."/>
            <person name="Harris D.E."/>
            <person name="Katzer F."/>
            <person name="Larke N."/>
            <person name="Lord A."/>
            <person name="Maser P."/>
            <person name="McKellar S."/>
            <person name="Mooney P."/>
            <person name="Morton F."/>
            <person name="Nene V."/>
            <person name="O'Neil S."/>
            <person name="Price C."/>
            <person name="Quail M.A."/>
            <person name="Rabbinowitsch E."/>
            <person name="Rawlings N.D."/>
            <person name="Rutter S."/>
            <person name="Saunders D."/>
            <person name="Seeger K."/>
            <person name="Shah T."/>
            <person name="Squares R."/>
            <person name="Squares S."/>
            <person name="Tivey A."/>
            <person name="Walker A.R."/>
            <person name="Woodward J."/>
            <person name="Dobbelaere D.A.E."/>
            <person name="Langsley G."/>
            <person name="Rajandream M.A."/>
            <person name="McKeever D."/>
            <person name="Shiels B."/>
            <person name="Tait A."/>
            <person name="Barrell B.G."/>
            <person name="Hall N."/>
        </authorList>
    </citation>
    <scope>NUCLEOTIDE SEQUENCE [LARGE SCALE GENOMIC DNA]</scope>
    <source>
        <strain evidence="3">Ankara</strain>
    </source>
</reference>
<accession>Q4UAI5</accession>
<keyword evidence="1" id="KW-0812">Transmembrane</keyword>
<sequence>MNIILYDMKLCKLLEKLEDLRINYINIRPKHLNRCKKCILCNLEENIIKISKLICNLLNFNIKNLIIYLKFDKLQFIQSTITLNYIKSLYSSIITQYLLLYNVILYLIPLIYLN</sequence>
<dbReference type="InParanoid" id="Q4UAI5"/>
<dbReference type="GeneID" id="3863199"/>
<gene>
    <name evidence="2" type="ORF">TA08830</name>
</gene>
<keyword evidence="1" id="KW-1133">Transmembrane helix</keyword>
<evidence type="ECO:0000313" key="3">
    <source>
        <dbReference type="Proteomes" id="UP000001950"/>
    </source>
</evidence>
<keyword evidence="1" id="KW-0472">Membrane</keyword>
<dbReference type="KEGG" id="tan:TA08830"/>
<evidence type="ECO:0000313" key="2">
    <source>
        <dbReference type="EMBL" id="CAI76166.1"/>
    </source>
</evidence>
<proteinExistence type="predicted"/>
<feature type="transmembrane region" description="Helical" evidence="1">
    <location>
        <begin position="89"/>
        <end position="112"/>
    </location>
</feature>
<evidence type="ECO:0000256" key="1">
    <source>
        <dbReference type="SAM" id="Phobius"/>
    </source>
</evidence>
<dbReference type="RefSeq" id="XP_952792.1">
    <property type="nucleotide sequence ID" value="XM_947699.1"/>
</dbReference>
<protein>
    <submittedName>
        <fullName evidence="2">Uncharacterized protein</fullName>
    </submittedName>
</protein>
<dbReference type="VEuPathDB" id="PiroplasmaDB:TA08830"/>
<dbReference type="Proteomes" id="UP000001950">
    <property type="component" value="Chromosome 4"/>
</dbReference>
<keyword evidence="3" id="KW-1185">Reference proteome</keyword>
<organism evidence="2 3">
    <name type="scientific">Theileria annulata</name>
    <dbReference type="NCBI Taxonomy" id="5874"/>
    <lineage>
        <taxon>Eukaryota</taxon>
        <taxon>Sar</taxon>
        <taxon>Alveolata</taxon>
        <taxon>Apicomplexa</taxon>
        <taxon>Aconoidasida</taxon>
        <taxon>Piroplasmida</taxon>
        <taxon>Theileriidae</taxon>
        <taxon>Theileria</taxon>
    </lineage>
</organism>
<dbReference type="EMBL" id="CR940353">
    <property type="protein sequence ID" value="CAI76166.1"/>
    <property type="molecule type" value="Genomic_DNA"/>
</dbReference>
<dbReference type="AlphaFoldDB" id="Q4UAI5"/>
<name>Q4UAI5_THEAN</name>